<dbReference type="Pfam" id="PF14718">
    <property type="entry name" value="SLT_L"/>
    <property type="match status" value="1"/>
</dbReference>
<dbReference type="InterPro" id="IPR008258">
    <property type="entry name" value="Transglycosylase_SLT_dom_1"/>
</dbReference>
<feature type="domain" description="Lytic transglycosylase superhelical linker" evidence="4">
    <location>
        <begin position="409"/>
        <end position="475"/>
    </location>
</feature>
<evidence type="ECO:0000313" key="5">
    <source>
        <dbReference type="EMBL" id="GAA5176231.1"/>
    </source>
</evidence>
<dbReference type="Gene3D" id="1.25.20.10">
    <property type="entry name" value="Bacterial muramidases"/>
    <property type="match status" value="1"/>
</dbReference>
<dbReference type="SUPFAM" id="SSF48435">
    <property type="entry name" value="Bacterial muramidases"/>
    <property type="match status" value="1"/>
</dbReference>
<dbReference type="Gene3D" id="1.10.1240.20">
    <property type="entry name" value="Lytic transglycosylase, superhelical linker domain"/>
    <property type="match status" value="1"/>
</dbReference>
<evidence type="ECO:0000259" key="4">
    <source>
        <dbReference type="Pfam" id="PF14718"/>
    </source>
</evidence>
<gene>
    <name evidence="5" type="ORF">GCM10023342_21230</name>
</gene>
<name>A0ABP9REK0_9GAMM</name>
<keyword evidence="6" id="KW-1185">Reference proteome</keyword>
<keyword evidence="2" id="KW-0732">Signal</keyword>
<accession>A0ABP9REK0</accession>
<evidence type="ECO:0000256" key="1">
    <source>
        <dbReference type="ARBA" id="ARBA00007734"/>
    </source>
</evidence>
<dbReference type="SUPFAM" id="SSF53955">
    <property type="entry name" value="Lysozyme-like"/>
    <property type="match status" value="1"/>
</dbReference>
<feature type="domain" description="Transglycosylase SLT" evidence="3">
    <location>
        <begin position="487"/>
        <end position="596"/>
    </location>
</feature>
<dbReference type="Pfam" id="PF01464">
    <property type="entry name" value="SLT"/>
    <property type="match status" value="1"/>
</dbReference>
<dbReference type="InterPro" id="IPR012289">
    <property type="entry name" value="Lytic_TGlycosylase_superhlx_L"/>
</dbReference>
<proteinExistence type="inferred from homology"/>
<dbReference type="Proteomes" id="UP001500074">
    <property type="component" value="Unassembled WGS sequence"/>
</dbReference>
<evidence type="ECO:0000313" key="6">
    <source>
        <dbReference type="Proteomes" id="UP001500074"/>
    </source>
</evidence>
<dbReference type="InterPro" id="IPR000189">
    <property type="entry name" value="Transglyc_AS"/>
</dbReference>
<protein>
    <submittedName>
        <fullName evidence="5">Transglycosylase SLT domain-containing protein</fullName>
    </submittedName>
</protein>
<dbReference type="InterPro" id="IPR037061">
    <property type="entry name" value="Lytic_TGlycoase_superhlx_L_sf"/>
</dbReference>
<dbReference type="InterPro" id="IPR023346">
    <property type="entry name" value="Lysozyme-like_dom_sf"/>
</dbReference>
<evidence type="ECO:0000256" key="2">
    <source>
        <dbReference type="ARBA" id="ARBA00022729"/>
    </source>
</evidence>
<dbReference type="Gene3D" id="1.10.530.10">
    <property type="match status" value="1"/>
</dbReference>
<dbReference type="PANTHER" id="PTHR37423">
    <property type="entry name" value="SOLUBLE LYTIC MUREIN TRANSGLYCOSYLASE-RELATED"/>
    <property type="match status" value="1"/>
</dbReference>
<sequence>MPIRVPRRGLALISALLLSLPMLSLPVLSLPALADEAADRAMRNALEAARNQQWNRIDQAAIDDHVLAGYVEYHRLRGRLPDLDPATVNAYLTRYADSPLSDWLRGVAEIEYGQAGRFSDLLAISDGEPRGTIRQCYYYTALLDRDPAAAAAGGRELWLTGRSQPSECNVLFDTLRARGEIGGQAIWQRLMLAWEAGETGLMDYLEGELPAGWSGAKQALERLRKDYSAITRVPRDVGPDGAAAALFTAAMAQFTRADTEAALEAWRKIAPQLSLSDARRQRIARDLAFYSMVREIDNNRAWVDANLTRLADGDLLELRVRRALAERDWRGVIDWVHAMPDDPRQDARWQYWLGRALDELGDEQTARKAFAAAADQRSFYGFAAADRLGQPYALNRDRAAFNDAYRQTVDDWPAVQRTAALMRIDEPGLARSEWYYASQQASDEEARALADYALRRGWYALVVQTTILAQQWDALDWRFPPAYRASFREWGERADVDPFLLMGIARRESAFNPQARSPVGARGLMQLMPGTAEDVSDRYGFKTPTPEELYQPESNIRLGSRYIREMIDRYSGNRLAAVAAYNAGPGRVDRWLREAPREFDLFVESIPYRETRDYVQAVLAYRVIFASLANDGETTGIAMLDDSERQNRYDASLLARN</sequence>
<evidence type="ECO:0000259" key="3">
    <source>
        <dbReference type="Pfam" id="PF01464"/>
    </source>
</evidence>
<reference evidence="6" key="1">
    <citation type="journal article" date="2019" name="Int. J. Syst. Evol. Microbiol.">
        <title>The Global Catalogue of Microorganisms (GCM) 10K type strain sequencing project: providing services to taxonomists for standard genome sequencing and annotation.</title>
        <authorList>
            <consortium name="The Broad Institute Genomics Platform"/>
            <consortium name="The Broad Institute Genome Sequencing Center for Infectious Disease"/>
            <person name="Wu L."/>
            <person name="Ma J."/>
        </authorList>
    </citation>
    <scope>NUCLEOTIDE SEQUENCE [LARGE SCALE GENOMIC DNA]</scope>
    <source>
        <strain evidence="6">JCM 18472</strain>
    </source>
</reference>
<dbReference type="PROSITE" id="PS00922">
    <property type="entry name" value="TRANSGLYCOSYLASE"/>
    <property type="match status" value="1"/>
</dbReference>
<dbReference type="CDD" id="cd13401">
    <property type="entry name" value="Slt70-like"/>
    <property type="match status" value="1"/>
</dbReference>
<organism evidence="5 6">
    <name type="scientific">Modicisalibacter zincidurans</name>
    <dbReference type="NCBI Taxonomy" id="1178777"/>
    <lineage>
        <taxon>Bacteria</taxon>
        <taxon>Pseudomonadati</taxon>
        <taxon>Pseudomonadota</taxon>
        <taxon>Gammaproteobacteria</taxon>
        <taxon>Oceanospirillales</taxon>
        <taxon>Halomonadaceae</taxon>
        <taxon>Modicisalibacter</taxon>
    </lineage>
</organism>
<comment type="similarity">
    <text evidence="1">Belongs to the transglycosylase Slt family.</text>
</comment>
<dbReference type="PANTHER" id="PTHR37423:SF5">
    <property type="entry name" value="SOLUBLE LYTIC MUREIN TRANSGLYCOSYLASE"/>
    <property type="match status" value="1"/>
</dbReference>
<dbReference type="InterPro" id="IPR008939">
    <property type="entry name" value="Lytic_TGlycosylase_superhlx_U"/>
</dbReference>
<comment type="caution">
    <text evidence="5">The sequence shown here is derived from an EMBL/GenBank/DDBJ whole genome shotgun (WGS) entry which is preliminary data.</text>
</comment>
<dbReference type="EMBL" id="BAABKI010000021">
    <property type="protein sequence ID" value="GAA5176231.1"/>
    <property type="molecule type" value="Genomic_DNA"/>
</dbReference>